<evidence type="ECO:0000256" key="1">
    <source>
        <dbReference type="ARBA" id="ARBA00022553"/>
    </source>
</evidence>
<sequence>MRILVVEDDSAIRNVIKEAYLEEGYETDVASDGATALWMAEQDIYDLVVLDIMLPGTDGLTILQQLRSKGKRVHVLLVTAKDSITDRVRGLDLGADDYLVKPFALSELLARTRALLRRGNSVDANHALHCGALVLDLEKNQAFAENLPLQLTHKEYEILEFLIRNQGRILTRDQIFQRVWGFDSDAGESVVDVYIHYLRKKLAGTACAQYIETKRGIGFMLKAERK</sequence>
<dbReference type="Pfam" id="PF00486">
    <property type="entry name" value="Trans_reg_C"/>
    <property type="match status" value="1"/>
</dbReference>
<evidence type="ECO:0000259" key="9">
    <source>
        <dbReference type="PROSITE" id="PS51755"/>
    </source>
</evidence>
<dbReference type="EMBL" id="LJCO01000046">
    <property type="protein sequence ID" value="KPV43700.1"/>
    <property type="molecule type" value="Genomic_DNA"/>
</dbReference>
<dbReference type="InterPro" id="IPR011006">
    <property type="entry name" value="CheY-like_superfamily"/>
</dbReference>
<dbReference type="AlphaFoldDB" id="A0A0P9CDL2"/>
<protein>
    <submittedName>
        <fullName evidence="10">Response regulator</fullName>
    </submittedName>
</protein>
<feature type="DNA-binding region" description="OmpR/PhoB-type" evidence="7">
    <location>
        <begin position="125"/>
        <end position="223"/>
    </location>
</feature>
<keyword evidence="4 7" id="KW-0238">DNA-binding</keyword>
<dbReference type="GO" id="GO:0000156">
    <property type="term" value="F:phosphorelay response regulator activity"/>
    <property type="evidence" value="ECO:0007669"/>
    <property type="project" value="TreeGrafter"/>
</dbReference>
<reference evidence="10 11" key="1">
    <citation type="submission" date="2015-09" db="EMBL/GenBank/DDBJ databases">
        <title>Draft genome sequence of Alicyclobacillus ferrooxydans DSM 22381.</title>
        <authorList>
            <person name="Hemp J."/>
        </authorList>
    </citation>
    <scope>NUCLEOTIDE SEQUENCE [LARGE SCALE GENOMIC DNA]</scope>
    <source>
        <strain evidence="10 11">TC-34</strain>
    </source>
</reference>
<evidence type="ECO:0000256" key="5">
    <source>
        <dbReference type="ARBA" id="ARBA00023163"/>
    </source>
</evidence>
<dbReference type="GO" id="GO:0006355">
    <property type="term" value="P:regulation of DNA-templated transcription"/>
    <property type="evidence" value="ECO:0007669"/>
    <property type="project" value="InterPro"/>
</dbReference>
<dbReference type="GO" id="GO:0032993">
    <property type="term" value="C:protein-DNA complex"/>
    <property type="evidence" value="ECO:0007669"/>
    <property type="project" value="TreeGrafter"/>
</dbReference>
<keyword evidence="5" id="KW-0804">Transcription</keyword>
<dbReference type="PANTHER" id="PTHR48111">
    <property type="entry name" value="REGULATOR OF RPOS"/>
    <property type="match status" value="1"/>
</dbReference>
<dbReference type="SMART" id="SM00448">
    <property type="entry name" value="REC"/>
    <property type="match status" value="1"/>
</dbReference>
<proteinExistence type="predicted"/>
<organism evidence="10 11">
    <name type="scientific">Alicyclobacillus ferrooxydans</name>
    <dbReference type="NCBI Taxonomy" id="471514"/>
    <lineage>
        <taxon>Bacteria</taxon>
        <taxon>Bacillati</taxon>
        <taxon>Bacillota</taxon>
        <taxon>Bacilli</taxon>
        <taxon>Bacillales</taxon>
        <taxon>Alicyclobacillaceae</taxon>
        <taxon>Alicyclobacillus</taxon>
    </lineage>
</organism>
<dbReference type="PROSITE" id="PS51755">
    <property type="entry name" value="OMPR_PHOB"/>
    <property type="match status" value="1"/>
</dbReference>
<evidence type="ECO:0000256" key="7">
    <source>
        <dbReference type="PROSITE-ProRule" id="PRU01091"/>
    </source>
</evidence>
<dbReference type="Gene3D" id="3.40.50.2300">
    <property type="match status" value="1"/>
</dbReference>
<name>A0A0P9CDL2_9BACL</name>
<evidence type="ECO:0000256" key="4">
    <source>
        <dbReference type="ARBA" id="ARBA00023125"/>
    </source>
</evidence>
<dbReference type="SUPFAM" id="SSF52172">
    <property type="entry name" value="CheY-like"/>
    <property type="match status" value="1"/>
</dbReference>
<keyword evidence="3" id="KW-0805">Transcription regulation</keyword>
<dbReference type="FunFam" id="3.40.50.2300:FF:000001">
    <property type="entry name" value="DNA-binding response regulator PhoB"/>
    <property type="match status" value="1"/>
</dbReference>
<feature type="domain" description="Response regulatory" evidence="8">
    <location>
        <begin position="2"/>
        <end position="116"/>
    </location>
</feature>
<evidence type="ECO:0000313" key="10">
    <source>
        <dbReference type="EMBL" id="KPV43700.1"/>
    </source>
</evidence>
<dbReference type="SMART" id="SM00862">
    <property type="entry name" value="Trans_reg_C"/>
    <property type="match status" value="1"/>
</dbReference>
<dbReference type="Gene3D" id="6.10.250.690">
    <property type="match status" value="1"/>
</dbReference>
<evidence type="ECO:0000256" key="2">
    <source>
        <dbReference type="ARBA" id="ARBA00023012"/>
    </source>
</evidence>
<dbReference type="RefSeq" id="WP_054969229.1">
    <property type="nucleotide sequence ID" value="NZ_LJCO01000046.1"/>
</dbReference>
<feature type="modified residue" description="4-aspartylphosphate" evidence="6">
    <location>
        <position position="51"/>
    </location>
</feature>
<accession>A0A0P9CDL2</accession>
<gene>
    <name evidence="10" type="ORF">AN477_11095</name>
</gene>
<dbReference type="InterPro" id="IPR001867">
    <property type="entry name" value="OmpR/PhoB-type_DNA-bd"/>
</dbReference>
<dbReference type="GO" id="GO:0000976">
    <property type="term" value="F:transcription cis-regulatory region binding"/>
    <property type="evidence" value="ECO:0007669"/>
    <property type="project" value="TreeGrafter"/>
</dbReference>
<dbReference type="Proteomes" id="UP000050482">
    <property type="component" value="Unassembled WGS sequence"/>
</dbReference>
<dbReference type="Pfam" id="PF00072">
    <property type="entry name" value="Response_reg"/>
    <property type="match status" value="1"/>
</dbReference>
<comment type="caution">
    <text evidence="10">The sequence shown here is derived from an EMBL/GenBank/DDBJ whole genome shotgun (WGS) entry which is preliminary data.</text>
</comment>
<evidence type="ECO:0000256" key="3">
    <source>
        <dbReference type="ARBA" id="ARBA00023015"/>
    </source>
</evidence>
<dbReference type="PATRIC" id="fig|471514.4.peg.2023"/>
<dbReference type="PROSITE" id="PS50110">
    <property type="entry name" value="RESPONSE_REGULATORY"/>
    <property type="match status" value="1"/>
</dbReference>
<keyword evidence="2" id="KW-0902">Two-component regulatory system</keyword>
<keyword evidence="1 6" id="KW-0597">Phosphoprotein</keyword>
<dbReference type="InterPro" id="IPR036388">
    <property type="entry name" value="WH-like_DNA-bd_sf"/>
</dbReference>
<feature type="domain" description="OmpR/PhoB-type" evidence="9">
    <location>
        <begin position="125"/>
        <end position="223"/>
    </location>
</feature>
<dbReference type="InterPro" id="IPR001789">
    <property type="entry name" value="Sig_transdc_resp-reg_receiver"/>
</dbReference>
<dbReference type="PANTHER" id="PTHR48111:SF22">
    <property type="entry name" value="REGULATOR OF RPOS"/>
    <property type="match status" value="1"/>
</dbReference>
<dbReference type="OrthoDB" id="2373414at2"/>
<evidence type="ECO:0000313" key="11">
    <source>
        <dbReference type="Proteomes" id="UP000050482"/>
    </source>
</evidence>
<keyword evidence="11" id="KW-1185">Reference proteome</keyword>
<dbReference type="STRING" id="471514.AN477_11095"/>
<dbReference type="CDD" id="cd00383">
    <property type="entry name" value="trans_reg_C"/>
    <property type="match status" value="1"/>
</dbReference>
<dbReference type="GO" id="GO:0005829">
    <property type="term" value="C:cytosol"/>
    <property type="evidence" value="ECO:0007669"/>
    <property type="project" value="TreeGrafter"/>
</dbReference>
<dbReference type="Gene3D" id="1.10.10.10">
    <property type="entry name" value="Winged helix-like DNA-binding domain superfamily/Winged helix DNA-binding domain"/>
    <property type="match status" value="1"/>
</dbReference>
<dbReference type="InterPro" id="IPR039420">
    <property type="entry name" value="WalR-like"/>
</dbReference>
<evidence type="ECO:0000256" key="6">
    <source>
        <dbReference type="PROSITE-ProRule" id="PRU00169"/>
    </source>
</evidence>
<evidence type="ECO:0000259" key="8">
    <source>
        <dbReference type="PROSITE" id="PS50110"/>
    </source>
</evidence>